<keyword evidence="2" id="KW-0808">Transferase</keyword>
<feature type="compositionally biased region" description="Basic residues" evidence="1">
    <location>
        <begin position="288"/>
        <end position="298"/>
    </location>
</feature>
<feature type="compositionally biased region" description="Low complexity" evidence="1">
    <location>
        <begin position="300"/>
        <end position="315"/>
    </location>
</feature>
<dbReference type="GO" id="GO:0016301">
    <property type="term" value="F:kinase activity"/>
    <property type="evidence" value="ECO:0007669"/>
    <property type="project" value="UniProtKB-KW"/>
</dbReference>
<reference evidence="2" key="1">
    <citation type="journal article" date="2023" name="PLoS Negl. Trop. Dis.">
        <title>A genome sequence for Biomphalaria pfeifferi, the major vector snail for the human-infecting parasite Schistosoma mansoni.</title>
        <authorList>
            <person name="Bu L."/>
            <person name="Lu L."/>
            <person name="Laidemitt M.R."/>
            <person name="Zhang S.M."/>
            <person name="Mutuku M."/>
            <person name="Mkoji G."/>
            <person name="Steinauer M."/>
            <person name="Loker E.S."/>
        </authorList>
    </citation>
    <scope>NUCLEOTIDE SEQUENCE</scope>
    <source>
        <strain evidence="2">KasaAsao</strain>
    </source>
</reference>
<feature type="region of interest" description="Disordered" evidence="1">
    <location>
        <begin position="704"/>
        <end position="754"/>
    </location>
</feature>
<keyword evidence="3" id="KW-1185">Reference proteome</keyword>
<sequence>MSKFCFHLILGKAKAIEQDVSQHQDSNQLEQLAYDNPLYSEVMEKAEKTITQLEHRTKIRTDNFAKDDITEPSQTQHKTKNVPSSTQPAHDTENEQSGSTIPDSIEDDGNIREETRPHPEQEKPIEYEKYGARPKVYTQVKNPSQPNPKDSTKRAQQNDALPSTAPQTRTQRAASSSRIAPEVVLQTKPKPSKKKKTKAKYLFPYMSLPPISGGSPPNVTGKDKKRVKKLSESEDKPKVGTKKSVEKNPFKSSNADNSETDSTVCEETTSPTFLYRIFNRNRSQFSTTKHKKKDKVKKGSSFTTADSTRDTTTASIETQHQQTEHSGLLQFFRNTLTTVFRHKPEFNTACDRRGYVNEELRHFEINPVGLASGIRRRLLVETLWKIIAPLDIEVSIESERDFRDHMTECPNIKKHNVSMLIQSFTLKELPRRYKVEQFIEFLKRFSDTVAQVITTEVSVDREEGNPMSALVGEHFLRAGSGYIMDRKISLFPNFSKGPCPCPECKNSGRAKETWALFELSTSKTFIHDDYEAERAVIKLFYNGIDCHVSLLYGLGLSAHQIPGDSTIINCCTHDEHAISVLQKILPGQQKMYESMQTIFQYEESLLVMISQPHGLEKKIAITEIIEKIAVQGKDNDISLSRYTYKIPTCRGTCGAPILIFGQTANIIKGIHNHMDSTFGHQVGHSVAACELDKNMKLMSKVDKRLRQKTNDQKPVDYQSPTGGQSETTAQDGTTSGHGETDDWEGTTESNKKML</sequence>
<comment type="caution">
    <text evidence="2">The sequence shown here is derived from an EMBL/GenBank/DDBJ whole genome shotgun (WGS) entry which is preliminary data.</text>
</comment>
<gene>
    <name evidence="2" type="ORF">Bpfe_000759</name>
</gene>
<dbReference type="AlphaFoldDB" id="A0AAD8CB61"/>
<feature type="compositionally biased region" description="Basic residues" evidence="1">
    <location>
        <begin position="190"/>
        <end position="199"/>
    </location>
</feature>
<evidence type="ECO:0000256" key="1">
    <source>
        <dbReference type="SAM" id="MobiDB-lite"/>
    </source>
</evidence>
<feature type="compositionally biased region" description="Polar residues" evidence="1">
    <location>
        <begin position="718"/>
        <end position="737"/>
    </location>
</feature>
<evidence type="ECO:0000313" key="3">
    <source>
        <dbReference type="Proteomes" id="UP001233172"/>
    </source>
</evidence>
<dbReference type="Proteomes" id="UP001233172">
    <property type="component" value="Unassembled WGS sequence"/>
</dbReference>
<evidence type="ECO:0000313" key="2">
    <source>
        <dbReference type="EMBL" id="KAK0069582.1"/>
    </source>
</evidence>
<feature type="compositionally biased region" description="Basic and acidic residues" evidence="1">
    <location>
        <begin position="704"/>
        <end position="714"/>
    </location>
</feature>
<feature type="compositionally biased region" description="Polar residues" evidence="1">
    <location>
        <begin position="71"/>
        <end position="102"/>
    </location>
</feature>
<keyword evidence="2" id="KW-0418">Kinase</keyword>
<accession>A0AAD8CB61</accession>
<feature type="compositionally biased region" description="Basic and acidic residues" evidence="1">
    <location>
        <begin position="109"/>
        <end position="131"/>
    </location>
</feature>
<proteinExistence type="predicted"/>
<feature type="compositionally biased region" description="Polar residues" evidence="1">
    <location>
        <begin position="250"/>
        <end position="265"/>
    </location>
</feature>
<organism evidence="2 3">
    <name type="scientific">Biomphalaria pfeifferi</name>
    <name type="common">Bloodfluke planorb</name>
    <name type="synonym">Freshwater snail</name>
    <dbReference type="NCBI Taxonomy" id="112525"/>
    <lineage>
        <taxon>Eukaryota</taxon>
        <taxon>Metazoa</taxon>
        <taxon>Spiralia</taxon>
        <taxon>Lophotrochozoa</taxon>
        <taxon>Mollusca</taxon>
        <taxon>Gastropoda</taxon>
        <taxon>Heterobranchia</taxon>
        <taxon>Euthyneura</taxon>
        <taxon>Panpulmonata</taxon>
        <taxon>Hygrophila</taxon>
        <taxon>Lymnaeoidea</taxon>
        <taxon>Planorbidae</taxon>
        <taxon>Biomphalaria</taxon>
    </lineage>
</organism>
<feature type="region of interest" description="Disordered" evidence="1">
    <location>
        <begin position="61"/>
        <end position="265"/>
    </location>
</feature>
<feature type="region of interest" description="Disordered" evidence="1">
    <location>
        <begin position="286"/>
        <end position="324"/>
    </location>
</feature>
<feature type="compositionally biased region" description="Polar residues" evidence="1">
    <location>
        <begin position="139"/>
        <end position="178"/>
    </location>
</feature>
<name>A0AAD8CB61_BIOPF</name>
<protein>
    <submittedName>
        <fullName evidence="2">STE20-like serine/threonine-protein kinase isoform X2</fullName>
    </submittedName>
</protein>
<reference evidence="2" key="2">
    <citation type="submission" date="2023-04" db="EMBL/GenBank/DDBJ databases">
        <authorList>
            <person name="Bu L."/>
            <person name="Lu L."/>
            <person name="Laidemitt M.R."/>
            <person name="Zhang S.M."/>
            <person name="Mutuku M."/>
            <person name="Mkoji G."/>
            <person name="Steinauer M."/>
            <person name="Loker E.S."/>
        </authorList>
    </citation>
    <scope>NUCLEOTIDE SEQUENCE</scope>
    <source>
        <strain evidence="2">KasaAsao</strain>
        <tissue evidence="2">Whole Snail</tissue>
    </source>
</reference>
<feature type="compositionally biased region" description="Basic and acidic residues" evidence="1">
    <location>
        <begin position="229"/>
        <end position="249"/>
    </location>
</feature>
<dbReference type="EMBL" id="JASAOG010000002">
    <property type="protein sequence ID" value="KAK0069582.1"/>
    <property type="molecule type" value="Genomic_DNA"/>
</dbReference>